<evidence type="ECO:0000256" key="1">
    <source>
        <dbReference type="ARBA" id="ARBA00001974"/>
    </source>
</evidence>
<comment type="catalytic activity">
    <reaction evidence="9">
        <text>L-aspartate + O2 = iminosuccinate + H2O2</text>
        <dbReference type="Rhea" id="RHEA:25876"/>
        <dbReference type="ChEBI" id="CHEBI:15379"/>
        <dbReference type="ChEBI" id="CHEBI:16240"/>
        <dbReference type="ChEBI" id="CHEBI:29991"/>
        <dbReference type="ChEBI" id="CHEBI:77875"/>
        <dbReference type="EC" id="1.4.3.16"/>
    </reaction>
    <physiologicalReaction direction="left-to-right" evidence="9">
        <dbReference type="Rhea" id="RHEA:25877"/>
    </physiologicalReaction>
</comment>
<dbReference type="PANTHER" id="PTHR42716:SF2">
    <property type="entry name" value="L-ASPARTATE OXIDASE, CHLOROPLASTIC"/>
    <property type="match status" value="1"/>
</dbReference>
<evidence type="ECO:0000256" key="8">
    <source>
        <dbReference type="ARBA" id="ARBA00023002"/>
    </source>
</evidence>
<dbReference type="Pfam" id="PF00890">
    <property type="entry name" value="FAD_binding_2"/>
    <property type="match status" value="1"/>
</dbReference>
<dbReference type="FunFam" id="3.90.700.10:FF:000002">
    <property type="entry name" value="L-aspartate oxidase"/>
    <property type="match status" value="1"/>
</dbReference>
<organism evidence="11 12">
    <name type="scientific">Helicobacter equorum</name>
    <dbReference type="NCBI Taxonomy" id="361872"/>
    <lineage>
        <taxon>Bacteria</taxon>
        <taxon>Pseudomonadati</taxon>
        <taxon>Campylobacterota</taxon>
        <taxon>Epsilonproteobacteria</taxon>
        <taxon>Campylobacterales</taxon>
        <taxon>Helicobacteraceae</taxon>
        <taxon>Helicobacter</taxon>
    </lineage>
</organism>
<comment type="pathway">
    <text evidence="2">Cofactor biosynthesis; NAD(+) biosynthesis; iminoaspartate from L-aspartate (oxidase route): step 1/1.</text>
</comment>
<keyword evidence="5" id="KW-0285">Flavoprotein</keyword>
<keyword evidence="8" id="KW-0560">Oxidoreductase</keyword>
<dbReference type="EMBL" id="NXLT01000005">
    <property type="protein sequence ID" value="RDU66581.1"/>
    <property type="molecule type" value="Genomic_DNA"/>
</dbReference>
<comment type="caution">
    <text evidence="11">The sequence shown here is derived from an EMBL/GenBank/DDBJ whole genome shotgun (WGS) entry which is preliminary data.</text>
</comment>
<dbReference type="InterPro" id="IPR027477">
    <property type="entry name" value="Succ_DH/fumarate_Rdtase_cat_sf"/>
</dbReference>
<dbReference type="EC" id="1.4.3.16" evidence="4"/>
<comment type="similarity">
    <text evidence="3">Belongs to the FAD-dependent oxidoreductase 2 family. NadB subfamily.</text>
</comment>
<evidence type="ECO:0000256" key="4">
    <source>
        <dbReference type="ARBA" id="ARBA00012173"/>
    </source>
</evidence>
<evidence type="ECO:0000256" key="3">
    <source>
        <dbReference type="ARBA" id="ARBA00008562"/>
    </source>
</evidence>
<evidence type="ECO:0000313" key="11">
    <source>
        <dbReference type="EMBL" id="RDU66581.1"/>
    </source>
</evidence>
<name>A0A3D8IPP4_9HELI</name>
<dbReference type="Gene3D" id="3.50.50.60">
    <property type="entry name" value="FAD/NAD(P)-binding domain"/>
    <property type="match status" value="1"/>
</dbReference>
<protein>
    <recommendedName>
        <fullName evidence="4">L-aspartate oxidase</fullName>
        <ecNumber evidence="4">1.4.3.16</ecNumber>
    </recommendedName>
</protein>
<dbReference type="RefSeq" id="WP_115571279.1">
    <property type="nucleotide sequence ID" value="NZ_NXLT01000005.1"/>
</dbReference>
<evidence type="ECO:0000256" key="9">
    <source>
        <dbReference type="ARBA" id="ARBA00048305"/>
    </source>
</evidence>
<dbReference type="SUPFAM" id="SSF51905">
    <property type="entry name" value="FAD/NAD(P)-binding domain"/>
    <property type="match status" value="1"/>
</dbReference>
<evidence type="ECO:0000256" key="7">
    <source>
        <dbReference type="ARBA" id="ARBA00022827"/>
    </source>
</evidence>
<dbReference type="GO" id="GO:0008734">
    <property type="term" value="F:L-aspartate oxidase activity"/>
    <property type="evidence" value="ECO:0007669"/>
    <property type="project" value="UniProtKB-EC"/>
</dbReference>
<keyword evidence="12" id="KW-1185">Reference proteome</keyword>
<dbReference type="InterPro" id="IPR005288">
    <property type="entry name" value="NadB"/>
</dbReference>
<proteinExistence type="inferred from homology"/>
<keyword evidence="6" id="KW-0662">Pyridine nucleotide biosynthesis</keyword>
<dbReference type="AlphaFoldDB" id="A0A3D8IPP4"/>
<keyword evidence="7" id="KW-0274">FAD</keyword>
<evidence type="ECO:0000259" key="10">
    <source>
        <dbReference type="Pfam" id="PF00890"/>
    </source>
</evidence>
<dbReference type="Gene3D" id="3.90.700.10">
    <property type="entry name" value="Succinate dehydrogenase/fumarate reductase flavoprotein, catalytic domain"/>
    <property type="match status" value="1"/>
</dbReference>
<evidence type="ECO:0000256" key="5">
    <source>
        <dbReference type="ARBA" id="ARBA00022630"/>
    </source>
</evidence>
<sequence>MERLHYDVVIVGAGVAGLYCARHLPKNLRVLLLCKNQSWECNTFYAQGGITIARDQADIPLHVKDTILAGSQLNDVKSVERLSTESLEILQELLNDGFGLDRDENGVLSYTKEGGHSIARIVHSGGDGTGRNLHTFLMHSLGHTLWKSARVIDLLLEDDRCYGVSVQTKKGLVHIYSDHVVLASGGVGGLFKYHTNAHTIGGDVHGIILEHGLKLAYMEMLQFHPSVYVQTKTARKYLISEAVRGEGGKVIDSNGRQFLFEYDPRGELAPRDIVARAIVDYCQKHNQEAFLDLRAFSKQSFAQRFPNIYRELSACKLDIPNDLVPISPAFHYCMGGILCDDTTRVQGMTNLYAIGECAYNGVHGANRLASNSLLEGLVFGKIAAHEILNTMYASPMRYFPFDESVLEKEGDAHLRDVLRTIMWEKVGIVRSKDKLNAALGGIEALLESNIGRMLKLRLLVAQNIVQSALAREKSLGAHYIM</sequence>
<dbReference type="PANTHER" id="PTHR42716">
    <property type="entry name" value="L-ASPARTATE OXIDASE"/>
    <property type="match status" value="1"/>
</dbReference>
<dbReference type="OrthoDB" id="9806724at2"/>
<dbReference type="InterPro" id="IPR036188">
    <property type="entry name" value="FAD/NAD-bd_sf"/>
</dbReference>
<evidence type="ECO:0000256" key="2">
    <source>
        <dbReference type="ARBA" id="ARBA00004950"/>
    </source>
</evidence>
<dbReference type="InterPro" id="IPR037099">
    <property type="entry name" value="Fum_R/Succ_DH_flav-like_C_sf"/>
</dbReference>
<evidence type="ECO:0000256" key="6">
    <source>
        <dbReference type="ARBA" id="ARBA00022642"/>
    </source>
</evidence>
<reference evidence="11 12" key="1">
    <citation type="submission" date="2018-04" db="EMBL/GenBank/DDBJ databases">
        <title>Novel Campyloabacter and Helicobacter Species and Strains.</title>
        <authorList>
            <person name="Mannion A.J."/>
            <person name="Shen Z."/>
            <person name="Fox J.G."/>
        </authorList>
    </citation>
    <scope>NUCLEOTIDE SEQUENCE [LARGE SCALE GENOMIC DNA]</scope>
    <source>
        <strain evidence="11 12">MIT 12-6600</strain>
    </source>
</reference>
<dbReference type="Gene3D" id="1.20.58.100">
    <property type="entry name" value="Fumarate reductase/succinate dehydrogenase flavoprotein-like, C-terminal domain"/>
    <property type="match status" value="1"/>
</dbReference>
<dbReference type="UniPathway" id="UPA00253">
    <property type="reaction ID" value="UER00326"/>
</dbReference>
<dbReference type="SUPFAM" id="SSF46977">
    <property type="entry name" value="Succinate dehydrogenase/fumarate reductase flavoprotein C-terminal domain"/>
    <property type="match status" value="1"/>
</dbReference>
<evidence type="ECO:0000313" key="12">
    <source>
        <dbReference type="Proteomes" id="UP000256514"/>
    </source>
</evidence>
<feature type="domain" description="FAD-dependent oxidoreductase 2 FAD-binding" evidence="10">
    <location>
        <begin position="7"/>
        <end position="373"/>
    </location>
</feature>
<accession>A0A3D8IPP4</accession>
<dbReference type="InterPro" id="IPR003953">
    <property type="entry name" value="FAD-dep_OxRdtase_2_FAD-bd"/>
</dbReference>
<comment type="cofactor">
    <cofactor evidence="1">
        <name>FAD</name>
        <dbReference type="ChEBI" id="CHEBI:57692"/>
    </cofactor>
</comment>
<gene>
    <name evidence="11" type="ORF">CQA54_06365</name>
</gene>
<dbReference type="GO" id="GO:0034628">
    <property type="term" value="P:'de novo' NAD+ biosynthetic process from L-aspartate"/>
    <property type="evidence" value="ECO:0007669"/>
    <property type="project" value="TreeGrafter"/>
</dbReference>
<dbReference type="Proteomes" id="UP000256514">
    <property type="component" value="Unassembled WGS sequence"/>
</dbReference>
<dbReference type="SUPFAM" id="SSF56425">
    <property type="entry name" value="Succinate dehydrogenase/fumarate reductase flavoprotein, catalytic domain"/>
    <property type="match status" value="1"/>
</dbReference>